<dbReference type="Gene3D" id="4.10.1250.10">
    <property type="entry name" value="Aminomethyltransferase fragment"/>
    <property type="match status" value="1"/>
</dbReference>
<comment type="similarity">
    <text evidence="1 7">Belongs to the GcvT family.</text>
</comment>
<dbReference type="NCBIfam" id="NF001567">
    <property type="entry name" value="PRK00389.1"/>
    <property type="match status" value="1"/>
</dbReference>
<dbReference type="GO" id="GO:0008483">
    <property type="term" value="F:transaminase activity"/>
    <property type="evidence" value="ECO:0007669"/>
    <property type="project" value="UniProtKB-KW"/>
</dbReference>
<dbReference type="GO" id="GO:0019464">
    <property type="term" value="P:glycine decarboxylation via glycine cleavage system"/>
    <property type="evidence" value="ECO:0007669"/>
    <property type="project" value="UniProtKB-UniRule"/>
</dbReference>
<dbReference type="Pfam" id="PF08669">
    <property type="entry name" value="GCV_T_C"/>
    <property type="match status" value="1"/>
</dbReference>
<protein>
    <recommendedName>
        <fullName evidence="2 7">Aminomethyltransferase</fullName>
        <ecNumber evidence="2 7">2.1.2.10</ecNumber>
    </recommendedName>
    <alternativeName>
        <fullName evidence="5 7">Glycine cleavage system T protein</fullName>
    </alternativeName>
</protein>
<evidence type="ECO:0000259" key="9">
    <source>
        <dbReference type="Pfam" id="PF01571"/>
    </source>
</evidence>
<dbReference type="AlphaFoldDB" id="A0A4Y4CSP0"/>
<dbReference type="PANTHER" id="PTHR43757:SF2">
    <property type="entry name" value="AMINOMETHYLTRANSFERASE, MITOCHONDRIAL"/>
    <property type="match status" value="1"/>
</dbReference>
<gene>
    <name evidence="7 11" type="primary">gcvT</name>
    <name evidence="11" type="ORF">ZRA01_03360</name>
</gene>
<evidence type="ECO:0000256" key="8">
    <source>
        <dbReference type="PIRSR" id="PIRSR006487-1"/>
    </source>
</evidence>
<dbReference type="PANTHER" id="PTHR43757">
    <property type="entry name" value="AMINOMETHYLTRANSFERASE"/>
    <property type="match status" value="1"/>
</dbReference>
<dbReference type="EMBL" id="BJNV01000005">
    <property type="protein sequence ID" value="GEC94263.1"/>
    <property type="molecule type" value="Genomic_DNA"/>
</dbReference>
<evidence type="ECO:0000256" key="4">
    <source>
        <dbReference type="ARBA" id="ARBA00022679"/>
    </source>
</evidence>
<dbReference type="Gene3D" id="3.30.70.1400">
    <property type="entry name" value="Aminomethyltransferase beta-barrel domains"/>
    <property type="match status" value="1"/>
</dbReference>
<evidence type="ECO:0000256" key="3">
    <source>
        <dbReference type="ARBA" id="ARBA00022576"/>
    </source>
</evidence>
<dbReference type="GO" id="GO:0005960">
    <property type="term" value="C:glycine cleavage complex"/>
    <property type="evidence" value="ECO:0007669"/>
    <property type="project" value="InterPro"/>
</dbReference>
<evidence type="ECO:0000256" key="5">
    <source>
        <dbReference type="ARBA" id="ARBA00031395"/>
    </source>
</evidence>
<evidence type="ECO:0000256" key="7">
    <source>
        <dbReference type="HAMAP-Rule" id="MF_00259"/>
    </source>
</evidence>
<feature type="binding site" evidence="8">
    <location>
        <position position="197"/>
    </location>
    <ligand>
        <name>substrate</name>
    </ligand>
</feature>
<keyword evidence="4 7" id="KW-0808">Transferase</keyword>
<dbReference type="InterPro" id="IPR006223">
    <property type="entry name" value="GcvT"/>
</dbReference>
<name>A0A4Y4CSP0_ZOORA</name>
<dbReference type="GO" id="GO:0005829">
    <property type="term" value="C:cytosol"/>
    <property type="evidence" value="ECO:0007669"/>
    <property type="project" value="TreeGrafter"/>
</dbReference>
<dbReference type="Gene3D" id="3.30.1360.120">
    <property type="entry name" value="Probable tRNA modification gtpase trme, domain 1"/>
    <property type="match status" value="1"/>
</dbReference>
<dbReference type="PIRSF" id="PIRSF006487">
    <property type="entry name" value="GcvT"/>
    <property type="match status" value="1"/>
</dbReference>
<comment type="catalytic activity">
    <reaction evidence="6 7">
        <text>N(6)-[(R)-S(8)-aminomethyldihydrolipoyl]-L-lysyl-[protein] + (6S)-5,6,7,8-tetrahydrofolate = N(6)-[(R)-dihydrolipoyl]-L-lysyl-[protein] + (6R)-5,10-methylene-5,6,7,8-tetrahydrofolate + NH4(+)</text>
        <dbReference type="Rhea" id="RHEA:16945"/>
        <dbReference type="Rhea" id="RHEA-COMP:10475"/>
        <dbReference type="Rhea" id="RHEA-COMP:10492"/>
        <dbReference type="ChEBI" id="CHEBI:15636"/>
        <dbReference type="ChEBI" id="CHEBI:28938"/>
        <dbReference type="ChEBI" id="CHEBI:57453"/>
        <dbReference type="ChEBI" id="CHEBI:83100"/>
        <dbReference type="ChEBI" id="CHEBI:83143"/>
        <dbReference type="EC" id="2.1.2.10"/>
    </reaction>
</comment>
<dbReference type="GO" id="GO:0004047">
    <property type="term" value="F:aminomethyltransferase activity"/>
    <property type="evidence" value="ECO:0007669"/>
    <property type="project" value="UniProtKB-UniRule"/>
</dbReference>
<dbReference type="GO" id="GO:0032259">
    <property type="term" value="P:methylation"/>
    <property type="evidence" value="ECO:0007669"/>
    <property type="project" value="UniProtKB-KW"/>
</dbReference>
<organism evidence="11 12">
    <name type="scientific">Zoogloea ramigera</name>
    <dbReference type="NCBI Taxonomy" id="350"/>
    <lineage>
        <taxon>Bacteria</taxon>
        <taxon>Pseudomonadati</taxon>
        <taxon>Pseudomonadota</taxon>
        <taxon>Betaproteobacteria</taxon>
        <taxon>Rhodocyclales</taxon>
        <taxon>Zoogloeaceae</taxon>
        <taxon>Zoogloea</taxon>
    </lineage>
</organism>
<evidence type="ECO:0000259" key="10">
    <source>
        <dbReference type="Pfam" id="PF08669"/>
    </source>
</evidence>
<feature type="domain" description="Aminomethyltransferase C-terminal" evidence="10">
    <location>
        <begin position="278"/>
        <end position="353"/>
    </location>
</feature>
<dbReference type="InterPro" id="IPR029043">
    <property type="entry name" value="GcvT/YgfZ_C"/>
</dbReference>
<dbReference type="Gene3D" id="2.40.30.110">
    <property type="entry name" value="Aminomethyltransferase beta-barrel domains"/>
    <property type="match status" value="1"/>
</dbReference>
<evidence type="ECO:0000256" key="1">
    <source>
        <dbReference type="ARBA" id="ARBA00008609"/>
    </source>
</evidence>
<dbReference type="Proteomes" id="UP000318422">
    <property type="component" value="Unassembled WGS sequence"/>
</dbReference>
<dbReference type="InterPro" id="IPR013977">
    <property type="entry name" value="GcvT_C"/>
</dbReference>
<proteinExistence type="inferred from homology"/>
<accession>A0A4Y4CSP0</accession>
<evidence type="ECO:0000256" key="2">
    <source>
        <dbReference type="ARBA" id="ARBA00012616"/>
    </source>
</evidence>
<dbReference type="FunFam" id="4.10.1250.10:FF:000001">
    <property type="entry name" value="Aminomethyltransferase"/>
    <property type="match status" value="1"/>
</dbReference>
<comment type="caution">
    <text evidence="11">The sequence shown here is derived from an EMBL/GenBank/DDBJ whole genome shotgun (WGS) entry which is preliminary data.</text>
</comment>
<dbReference type="InterPro" id="IPR028896">
    <property type="entry name" value="GcvT/YgfZ/DmdA"/>
</dbReference>
<keyword evidence="3 7" id="KW-0032">Aminotransferase</keyword>
<reference evidence="11 12" key="1">
    <citation type="submission" date="2019-06" db="EMBL/GenBank/DDBJ databases">
        <title>Whole genome shotgun sequence of Zoogloea ramigera NBRC 15342.</title>
        <authorList>
            <person name="Hosoyama A."/>
            <person name="Uohara A."/>
            <person name="Ohji S."/>
            <person name="Ichikawa N."/>
        </authorList>
    </citation>
    <scope>NUCLEOTIDE SEQUENCE [LARGE SCALE GENOMIC DNA]</scope>
    <source>
        <strain evidence="11 12">NBRC 15342</strain>
    </source>
</reference>
<dbReference type="RefSeq" id="WP_141349027.1">
    <property type="nucleotide sequence ID" value="NZ_BJNV01000005.1"/>
</dbReference>
<feature type="domain" description="GCVT N-terminal" evidence="9">
    <location>
        <begin position="7"/>
        <end position="259"/>
    </location>
</feature>
<dbReference type="EC" id="2.1.2.10" evidence="2 7"/>
<dbReference type="FunFam" id="3.30.70.1400:FF:000001">
    <property type="entry name" value="Aminomethyltransferase"/>
    <property type="match status" value="1"/>
</dbReference>
<dbReference type="SUPFAM" id="SSF101790">
    <property type="entry name" value="Aminomethyltransferase beta-barrel domain"/>
    <property type="match status" value="1"/>
</dbReference>
<evidence type="ECO:0000313" key="11">
    <source>
        <dbReference type="EMBL" id="GEC94263.1"/>
    </source>
</evidence>
<dbReference type="InterPro" id="IPR022903">
    <property type="entry name" value="GcvT_bac"/>
</dbReference>
<dbReference type="Pfam" id="PF01571">
    <property type="entry name" value="GCV_T"/>
    <property type="match status" value="1"/>
</dbReference>
<dbReference type="HAMAP" id="MF_00259">
    <property type="entry name" value="GcvT"/>
    <property type="match status" value="1"/>
</dbReference>
<dbReference type="GO" id="GO:0008168">
    <property type="term" value="F:methyltransferase activity"/>
    <property type="evidence" value="ECO:0007669"/>
    <property type="project" value="UniProtKB-KW"/>
</dbReference>
<dbReference type="OrthoDB" id="9774591at2"/>
<evidence type="ECO:0000313" key="12">
    <source>
        <dbReference type="Proteomes" id="UP000318422"/>
    </source>
</evidence>
<dbReference type="InterPro" id="IPR027266">
    <property type="entry name" value="TrmE/GcvT-like"/>
</dbReference>
<comment type="function">
    <text evidence="7">The glycine cleavage system catalyzes the degradation of glycine.</text>
</comment>
<dbReference type="NCBIfam" id="TIGR00528">
    <property type="entry name" value="gcvT"/>
    <property type="match status" value="1"/>
</dbReference>
<dbReference type="InterPro" id="IPR006222">
    <property type="entry name" value="GCVT_N"/>
</dbReference>
<keyword evidence="11" id="KW-0489">Methyltransferase</keyword>
<comment type="subunit">
    <text evidence="7">The glycine cleavage system is composed of four proteins: P, T, L and H.</text>
</comment>
<keyword evidence="12" id="KW-1185">Reference proteome</keyword>
<evidence type="ECO:0000256" key="6">
    <source>
        <dbReference type="ARBA" id="ARBA00047665"/>
    </source>
</evidence>
<dbReference type="SUPFAM" id="SSF103025">
    <property type="entry name" value="Folate-binding domain"/>
    <property type="match status" value="1"/>
</dbReference>
<sequence>MPQHTPLHAAHVAAGARMVDFAGWDMPVNYGSQIEEHHAVRRDAGMFDVSHMLALDLAGAGSKSFLRGLIANDVAKLVEPGKALYSCMLTPEGGVIDDLIVYYLSDTTWRIVVNAGTADKDVAWMQARLAEGGFDAALTVRRDLAMIAVQGPNARAKTWSALPGSEAASAGLKPFQAAAWGDFFIARTGYTGEDGFELTLPADQAAATWSALVAAGVKPCGLGARDTLRLEAGMALYGNDMDESISPLDAGLAWTVDFSDASRDFVGKAALLAKPASRQVLGLVLEDKGVLRAHQAVFTAQGEGETTSGTFSPTLEKAIAMARLPLGVAVGEQVEVDIRGKRLKARVVKASFVRKGQALI</sequence>